<dbReference type="InterPro" id="IPR011004">
    <property type="entry name" value="Trimer_LpxA-like_sf"/>
</dbReference>
<evidence type="ECO:0000313" key="4">
    <source>
        <dbReference type="Proteomes" id="UP001174908"/>
    </source>
</evidence>
<gene>
    <name evidence="3" type="ORF">QTH91_09035</name>
</gene>
<keyword evidence="4" id="KW-1185">Reference proteome</keyword>
<dbReference type="InterPro" id="IPR041561">
    <property type="entry name" value="PglD_N"/>
</dbReference>
<dbReference type="RefSeq" id="WP_286659746.1">
    <property type="nucleotide sequence ID" value="NZ_JASZYV010000002.1"/>
</dbReference>
<organism evidence="3 4">
    <name type="scientific">Variovorax dokdonensis</name>
    <dbReference type="NCBI Taxonomy" id="344883"/>
    <lineage>
        <taxon>Bacteria</taxon>
        <taxon>Pseudomonadati</taxon>
        <taxon>Pseudomonadota</taxon>
        <taxon>Betaproteobacteria</taxon>
        <taxon>Burkholderiales</taxon>
        <taxon>Comamonadaceae</taxon>
        <taxon>Variovorax</taxon>
    </lineage>
</organism>
<dbReference type="EMBL" id="JASZYV010000002">
    <property type="protein sequence ID" value="MDM0044623.1"/>
    <property type="molecule type" value="Genomic_DNA"/>
</dbReference>
<evidence type="ECO:0000256" key="1">
    <source>
        <dbReference type="ARBA" id="ARBA00007274"/>
    </source>
</evidence>
<reference evidence="3" key="1">
    <citation type="submission" date="2023-06" db="EMBL/GenBank/DDBJ databases">
        <authorList>
            <person name="Jiang Y."/>
            <person name="Liu Q."/>
        </authorList>
    </citation>
    <scope>NUCLEOTIDE SEQUENCE</scope>
    <source>
        <strain evidence="3">CGMCC 1.12089</strain>
    </source>
</reference>
<dbReference type="InterPro" id="IPR020019">
    <property type="entry name" value="AcTrfase_PglD-like"/>
</dbReference>
<protein>
    <recommendedName>
        <fullName evidence="2">PglD N-terminal domain-containing protein</fullName>
    </recommendedName>
</protein>
<evidence type="ECO:0000313" key="3">
    <source>
        <dbReference type="EMBL" id="MDM0044623.1"/>
    </source>
</evidence>
<dbReference type="Gene3D" id="2.160.10.10">
    <property type="entry name" value="Hexapeptide repeat proteins"/>
    <property type="match status" value="1"/>
</dbReference>
<dbReference type="PANTHER" id="PTHR43300">
    <property type="entry name" value="ACETYLTRANSFERASE"/>
    <property type="match status" value="1"/>
</dbReference>
<evidence type="ECO:0000259" key="2">
    <source>
        <dbReference type="Pfam" id="PF17836"/>
    </source>
</evidence>
<dbReference type="CDD" id="cd03360">
    <property type="entry name" value="LbH_AT_putative"/>
    <property type="match status" value="1"/>
</dbReference>
<name>A0ABT7N9K7_9BURK</name>
<dbReference type="SUPFAM" id="SSF51161">
    <property type="entry name" value="Trimeric LpxA-like enzymes"/>
    <property type="match status" value="1"/>
</dbReference>
<dbReference type="InterPro" id="IPR050179">
    <property type="entry name" value="Trans_hexapeptide_repeat"/>
</dbReference>
<accession>A0ABT7N9K7</accession>
<dbReference type="Gene3D" id="3.40.50.20">
    <property type="match status" value="1"/>
</dbReference>
<proteinExistence type="inferred from homology"/>
<dbReference type="Pfam" id="PF17836">
    <property type="entry name" value="PglD_N"/>
    <property type="match status" value="1"/>
</dbReference>
<dbReference type="PANTHER" id="PTHR43300:SF7">
    <property type="entry name" value="UDP-N-ACETYLBACILLOSAMINE N-ACETYLTRANSFERASE"/>
    <property type="match status" value="1"/>
</dbReference>
<feature type="domain" description="PglD N-terminal" evidence="2">
    <location>
        <begin position="4"/>
        <end position="85"/>
    </location>
</feature>
<dbReference type="Proteomes" id="UP001174908">
    <property type="component" value="Unassembled WGS sequence"/>
</dbReference>
<comment type="similarity">
    <text evidence="1">Belongs to the transferase hexapeptide repeat family.</text>
</comment>
<comment type="caution">
    <text evidence="3">The sequence shown here is derived from an EMBL/GenBank/DDBJ whole genome shotgun (WGS) entry which is preliminary data.</text>
</comment>
<sequence length="215" mass="22908">MPHRLYIVATSGLAKETAQLADAICRVTPLWDEIAYISQDRKEIGRKLPFGVVVGTDELLIAAAESIDVAIGIGAPTARKRVAQALTQYSHLRFPNLIHPKALVDPDWVRLGIGNAVAAGCVMTCDIEIGDFNLFNLNVTVAHDARIGSYNVFNPSCNVSGNVQIDSEVLAGTGSQVLEKLQIASRCMLGAGAVLTRSCDVEGTVLTGVPARPRT</sequence>